<sequence length="170" mass="19060">MERPTSLVLQSQSYSSYKSTNTLKSLVACDPRGAVIFSSALFTGSMSDKEIVRESGLIPLLEKQIEIGYLQRGDGLMADKGFLIEDDIKSVGLQLNLPPFARSKRQMPSGDVLTTKRIAKHRVHVERAIAKIKKFKMVSDRIPNTRLGNISQIWYVVSVLSNFQPHILKQ</sequence>
<keyword evidence="2" id="KW-0479">Metal-binding</keyword>
<proteinExistence type="predicted"/>
<dbReference type="GO" id="GO:0046872">
    <property type="term" value="F:metal ion binding"/>
    <property type="evidence" value="ECO:0007669"/>
    <property type="project" value="UniProtKB-KW"/>
</dbReference>
<comment type="caution">
    <text evidence="4">The sequence shown here is derived from an EMBL/GenBank/DDBJ whole genome shotgun (WGS) entry which is preliminary data.</text>
</comment>
<dbReference type="AlphaFoldDB" id="A0AAD9B6U3"/>
<evidence type="ECO:0000256" key="2">
    <source>
        <dbReference type="ARBA" id="ARBA00022723"/>
    </source>
</evidence>
<comment type="cofactor">
    <cofactor evidence="1">
        <name>a divalent metal cation</name>
        <dbReference type="ChEBI" id="CHEBI:60240"/>
    </cofactor>
</comment>
<feature type="domain" description="DDE Tnp4" evidence="3">
    <location>
        <begin position="2"/>
        <end position="162"/>
    </location>
</feature>
<keyword evidence="5" id="KW-1185">Reference proteome</keyword>
<protein>
    <submittedName>
        <fullName evidence="4">Nuclease HARBI1</fullName>
    </submittedName>
</protein>
<evidence type="ECO:0000256" key="1">
    <source>
        <dbReference type="ARBA" id="ARBA00001968"/>
    </source>
</evidence>
<evidence type="ECO:0000313" key="5">
    <source>
        <dbReference type="Proteomes" id="UP001228049"/>
    </source>
</evidence>
<dbReference type="InterPro" id="IPR027806">
    <property type="entry name" value="HARBI1_dom"/>
</dbReference>
<dbReference type="PANTHER" id="PTHR23080">
    <property type="entry name" value="THAP DOMAIN PROTEIN"/>
    <property type="match status" value="1"/>
</dbReference>
<gene>
    <name evidence="4" type="ORF">KUDE01_001967</name>
</gene>
<evidence type="ECO:0000259" key="3">
    <source>
        <dbReference type="Pfam" id="PF13359"/>
    </source>
</evidence>
<evidence type="ECO:0000313" key="4">
    <source>
        <dbReference type="EMBL" id="KAK1876644.1"/>
    </source>
</evidence>
<reference evidence="4" key="1">
    <citation type="submission" date="2023-04" db="EMBL/GenBank/DDBJ databases">
        <title>Chromosome-level genome of Chaenocephalus aceratus.</title>
        <authorList>
            <person name="Park H."/>
        </authorList>
    </citation>
    <scope>NUCLEOTIDE SEQUENCE</scope>
    <source>
        <strain evidence="4">DE</strain>
        <tissue evidence="4">Muscle</tissue>
    </source>
</reference>
<dbReference type="Proteomes" id="UP001228049">
    <property type="component" value="Unassembled WGS sequence"/>
</dbReference>
<dbReference type="EMBL" id="JASDAP010000028">
    <property type="protein sequence ID" value="KAK1876644.1"/>
    <property type="molecule type" value="Genomic_DNA"/>
</dbReference>
<dbReference type="Pfam" id="PF13359">
    <property type="entry name" value="DDE_Tnp_4"/>
    <property type="match status" value="1"/>
</dbReference>
<dbReference type="PANTHER" id="PTHR23080:SF133">
    <property type="entry name" value="SI:CH211-262I1.5-RELATED"/>
    <property type="match status" value="1"/>
</dbReference>
<name>A0AAD9B6U3_DISEL</name>
<organism evidence="4 5">
    <name type="scientific">Dissostichus eleginoides</name>
    <name type="common">Patagonian toothfish</name>
    <name type="synonym">Dissostichus amissus</name>
    <dbReference type="NCBI Taxonomy" id="100907"/>
    <lineage>
        <taxon>Eukaryota</taxon>
        <taxon>Metazoa</taxon>
        <taxon>Chordata</taxon>
        <taxon>Craniata</taxon>
        <taxon>Vertebrata</taxon>
        <taxon>Euteleostomi</taxon>
        <taxon>Actinopterygii</taxon>
        <taxon>Neopterygii</taxon>
        <taxon>Teleostei</taxon>
        <taxon>Neoteleostei</taxon>
        <taxon>Acanthomorphata</taxon>
        <taxon>Eupercaria</taxon>
        <taxon>Perciformes</taxon>
        <taxon>Notothenioidei</taxon>
        <taxon>Nototheniidae</taxon>
        <taxon>Dissostichus</taxon>
    </lineage>
</organism>
<accession>A0AAD9B6U3</accession>